<comment type="caution">
    <text evidence="9">The sequence shown here is derived from an EMBL/GenBank/DDBJ whole genome shotgun (WGS) entry which is preliminary data.</text>
</comment>
<dbReference type="Proteomes" id="UP000038009">
    <property type="component" value="Unassembled WGS sequence"/>
</dbReference>
<dbReference type="CDD" id="cd01011">
    <property type="entry name" value="nicotinamidase"/>
    <property type="match status" value="1"/>
</dbReference>
<organism evidence="9 10">
    <name type="scientific">Leptomonas seymouri</name>
    <dbReference type="NCBI Taxonomy" id="5684"/>
    <lineage>
        <taxon>Eukaryota</taxon>
        <taxon>Discoba</taxon>
        <taxon>Euglenozoa</taxon>
        <taxon>Kinetoplastea</taxon>
        <taxon>Metakinetoplastina</taxon>
        <taxon>Trypanosomatida</taxon>
        <taxon>Trypanosomatidae</taxon>
        <taxon>Leishmaniinae</taxon>
        <taxon>Leptomonas</taxon>
    </lineage>
</organism>
<dbReference type="GO" id="GO:0046872">
    <property type="term" value="F:metal ion binding"/>
    <property type="evidence" value="ECO:0007669"/>
    <property type="project" value="UniProtKB-KW"/>
</dbReference>
<dbReference type="InterPro" id="IPR052347">
    <property type="entry name" value="Isochorismatase_Nicotinamidase"/>
</dbReference>
<dbReference type="Gene3D" id="3.40.50.850">
    <property type="entry name" value="Isochorismatase-like"/>
    <property type="match status" value="1"/>
</dbReference>
<dbReference type="InterPro" id="IPR036380">
    <property type="entry name" value="Isochorismatase-like_sf"/>
</dbReference>
<gene>
    <name evidence="9" type="ORF">ABL78_7900</name>
</gene>
<evidence type="ECO:0000256" key="3">
    <source>
        <dbReference type="ARBA" id="ARBA00022723"/>
    </source>
</evidence>
<evidence type="ECO:0000256" key="4">
    <source>
        <dbReference type="ARBA" id="ARBA00022801"/>
    </source>
</evidence>
<evidence type="ECO:0000256" key="2">
    <source>
        <dbReference type="ARBA" id="ARBA00022642"/>
    </source>
</evidence>
<evidence type="ECO:0000256" key="5">
    <source>
        <dbReference type="ARBA" id="ARBA00037900"/>
    </source>
</evidence>
<dbReference type="OrthoDB" id="1739143at2759"/>
<dbReference type="VEuPathDB" id="TriTrypDB:Lsey_0443_0030"/>
<reference evidence="9 10" key="1">
    <citation type="journal article" date="2015" name="PLoS Pathog.">
        <title>Leptomonas seymouri: Adaptations to the Dixenous Life Cycle Analyzed by Genome Sequencing, Transcriptome Profiling and Co-infection with Leishmania donovani.</title>
        <authorList>
            <person name="Kraeva N."/>
            <person name="Butenko A."/>
            <person name="Hlavacova J."/>
            <person name="Kostygov A."/>
            <person name="Myskova J."/>
            <person name="Grybchuk D."/>
            <person name="Lestinova T."/>
            <person name="Votypka J."/>
            <person name="Volf P."/>
            <person name="Opperdoes F."/>
            <person name="Flegontov P."/>
            <person name="Lukes J."/>
            <person name="Yurchenko V."/>
        </authorList>
    </citation>
    <scope>NUCLEOTIDE SEQUENCE [LARGE SCALE GENOMIC DNA]</scope>
    <source>
        <strain evidence="9 10">ATCC 30220</strain>
    </source>
</reference>
<feature type="domain" description="Isochorismatase-like" evidence="8">
    <location>
        <begin position="17"/>
        <end position="198"/>
    </location>
</feature>
<dbReference type="AlphaFoldDB" id="A0A0N0P300"/>
<dbReference type="PANTHER" id="PTHR11080:SF2">
    <property type="entry name" value="LD05707P"/>
    <property type="match status" value="1"/>
</dbReference>
<proteinExistence type="inferred from homology"/>
<dbReference type="PANTHER" id="PTHR11080">
    <property type="entry name" value="PYRAZINAMIDASE/NICOTINAMIDASE"/>
    <property type="match status" value="1"/>
</dbReference>
<evidence type="ECO:0000259" key="8">
    <source>
        <dbReference type="Pfam" id="PF00857"/>
    </source>
</evidence>
<accession>A0A0N0P300</accession>
<comment type="pathway">
    <text evidence="5">Cofactor biosynthesis; nicotinate biosynthesis; nicotinate from nicotinamide: step 1/1.</text>
</comment>
<keyword evidence="10" id="KW-1185">Reference proteome</keyword>
<dbReference type="SUPFAM" id="SSF52499">
    <property type="entry name" value="Isochorismatase-like hydrolases"/>
    <property type="match status" value="1"/>
</dbReference>
<evidence type="ECO:0000313" key="10">
    <source>
        <dbReference type="Proteomes" id="UP000038009"/>
    </source>
</evidence>
<evidence type="ECO:0000313" key="9">
    <source>
        <dbReference type="EMBL" id="KPI83077.1"/>
    </source>
</evidence>
<keyword evidence="4" id="KW-0378">Hydrolase</keyword>
<dbReference type="EMBL" id="LJSK01000443">
    <property type="protein sequence ID" value="KPI83077.1"/>
    <property type="molecule type" value="Genomic_DNA"/>
</dbReference>
<comment type="similarity">
    <text evidence="1">Belongs to the isochorismatase family.</text>
</comment>
<sequence>MPLSAPAPAIIRPTTDALITVDMQNDFLVDGAPLRVPGGLALVGAINAVSRQFTFRYQVATQDWHPVDHCSFKQQGGPWPPHCIRGTPGADLHADLHADNFQSILRKGTKQAADSYSAFADDTKEPTGLAGLLHSLGVTRVFVVGVAYDYCVFFTAMDGRRLGFDVVVVSDLCAAVDEATAKARTVALQEAGVVVLESSALVMGQ</sequence>
<dbReference type="OMA" id="DFVDSWP"/>
<dbReference type="GO" id="GO:0019363">
    <property type="term" value="P:pyridine nucleotide biosynthetic process"/>
    <property type="evidence" value="ECO:0007669"/>
    <property type="project" value="UniProtKB-KW"/>
</dbReference>
<evidence type="ECO:0000256" key="7">
    <source>
        <dbReference type="ARBA" id="ARBA00043224"/>
    </source>
</evidence>
<name>A0A0N0P300_LEPSE</name>
<keyword evidence="3" id="KW-0479">Metal-binding</keyword>
<dbReference type="InterPro" id="IPR000868">
    <property type="entry name" value="Isochorismatase-like_dom"/>
</dbReference>
<protein>
    <recommendedName>
        <fullName evidence="6">nicotinamidase</fullName>
        <ecNumber evidence="6">3.5.1.19</ecNumber>
    </recommendedName>
    <alternativeName>
        <fullName evidence="7">Nicotinamide deamidase</fullName>
    </alternativeName>
</protein>
<dbReference type="EC" id="3.5.1.19" evidence="6"/>
<dbReference type="Pfam" id="PF00857">
    <property type="entry name" value="Isochorismatase"/>
    <property type="match status" value="1"/>
</dbReference>
<evidence type="ECO:0000256" key="1">
    <source>
        <dbReference type="ARBA" id="ARBA00006336"/>
    </source>
</evidence>
<keyword evidence="2" id="KW-0662">Pyridine nucleotide biosynthesis</keyword>
<dbReference type="GO" id="GO:0008936">
    <property type="term" value="F:nicotinamidase activity"/>
    <property type="evidence" value="ECO:0007669"/>
    <property type="project" value="UniProtKB-EC"/>
</dbReference>
<evidence type="ECO:0000256" key="6">
    <source>
        <dbReference type="ARBA" id="ARBA00039017"/>
    </source>
</evidence>